<dbReference type="PANTHER" id="PTHR24421">
    <property type="entry name" value="NITRATE/NITRITE SENSOR PROTEIN NARX-RELATED"/>
    <property type="match status" value="1"/>
</dbReference>
<evidence type="ECO:0000256" key="5">
    <source>
        <dbReference type="SAM" id="Phobius"/>
    </source>
</evidence>
<dbReference type="SUPFAM" id="SSF55874">
    <property type="entry name" value="ATPase domain of HSP90 chaperone/DNA topoisomerase II/histidine kinase"/>
    <property type="match status" value="1"/>
</dbReference>
<evidence type="ECO:0000313" key="8">
    <source>
        <dbReference type="EMBL" id="SMG52518.1"/>
    </source>
</evidence>
<dbReference type="SUPFAM" id="SSF48452">
    <property type="entry name" value="TPR-like"/>
    <property type="match status" value="2"/>
</dbReference>
<feature type="repeat" description="TPR" evidence="4">
    <location>
        <begin position="236"/>
        <end position="269"/>
    </location>
</feature>
<dbReference type="EMBL" id="FXAW01000011">
    <property type="protein sequence ID" value="SMG52518.1"/>
    <property type="molecule type" value="Genomic_DNA"/>
</dbReference>
<evidence type="ECO:0000259" key="7">
    <source>
        <dbReference type="SMART" id="SM00387"/>
    </source>
</evidence>
<feature type="chain" id="PRO_5012778699" evidence="6">
    <location>
        <begin position="21"/>
        <end position="618"/>
    </location>
</feature>
<keyword evidence="5" id="KW-0812">Transmembrane</keyword>
<dbReference type="CDD" id="cd16917">
    <property type="entry name" value="HATPase_UhpB-NarQ-NarX-like"/>
    <property type="match status" value="1"/>
</dbReference>
<evidence type="ECO:0000256" key="4">
    <source>
        <dbReference type="PROSITE-ProRule" id="PRU00339"/>
    </source>
</evidence>
<dbReference type="AlphaFoldDB" id="A0A1X7LF89"/>
<dbReference type="Pfam" id="PF02518">
    <property type="entry name" value="HATPase_c"/>
    <property type="match status" value="1"/>
</dbReference>
<proteinExistence type="predicted"/>
<dbReference type="GO" id="GO:0046983">
    <property type="term" value="F:protein dimerization activity"/>
    <property type="evidence" value="ECO:0007669"/>
    <property type="project" value="InterPro"/>
</dbReference>
<reference evidence="9" key="1">
    <citation type="submission" date="2017-04" db="EMBL/GenBank/DDBJ databases">
        <authorList>
            <person name="Varghese N."/>
            <person name="Submissions S."/>
        </authorList>
    </citation>
    <scope>NUCLEOTIDE SEQUENCE [LARGE SCALE GENOMIC DNA]</scope>
    <source>
        <strain evidence="9">DSM 4125</strain>
    </source>
</reference>
<dbReference type="InterPro" id="IPR036890">
    <property type="entry name" value="HATPase_C_sf"/>
</dbReference>
<evidence type="ECO:0000256" key="6">
    <source>
        <dbReference type="SAM" id="SignalP"/>
    </source>
</evidence>
<dbReference type="Proteomes" id="UP000193804">
    <property type="component" value="Unassembled WGS sequence"/>
</dbReference>
<dbReference type="GO" id="GO:0000155">
    <property type="term" value="F:phosphorelay sensor kinase activity"/>
    <property type="evidence" value="ECO:0007669"/>
    <property type="project" value="InterPro"/>
</dbReference>
<keyword evidence="5" id="KW-1133">Transmembrane helix</keyword>
<keyword evidence="4" id="KW-0802">TPR repeat</keyword>
<feature type="signal peptide" evidence="6">
    <location>
        <begin position="1"/>
        <end position="20"/>
    </location>
</feature>
<organism evidence="8 9">
    <name type="scientific">Marivirga sericea</name>
    <dbReference type="NCBI Taxonomy" id="1028"/>
    <lineage>
        <taxon>Bacteria</taxon>
        <taxon>Pseudomonadati</taxon>
        <taxon>Bacteroidota</taxon>
        <taxon>Cytophagia</taxon>
        <taxon>Cytophagales</taxon>
        <taxon>Marivirgaceae</taxon>
        <taxon>Marivirga</taxon>
    </lineage>
</organism>
<sequence>MKRLILLFFFLNTAACIAQANNNLVNGITKGPDSTRVNFILENYYKIYAQGFDEADTTMLYLIELAQKNNWEDKVAYGYLYRGVINYLSGSYENALKFYLVALKKFTTLNNDKGIGRTYNELAVFYHKTGETNKAFDALSKSYELCKNIKDLECLGTSLAHKVTFLKRKGDYVSAYPIMIQVLDIRKQMGDSIGLGYAYLDLADYEAQKGNINTSIAYIEQSTSIRKAIGDKQGLAVNKVIVGETYFTANEFEKAITYFQQTIKLAEPIGYLDLIKFAYSMIEQSSLSLGDYKEAHHALNQSIIIKDSIFSIEKAKTIAALDAQYETEKKEQQIALQTAEIAKKTAENERKVLMIIALVAILVLLITVFLLFRNRAKRKQQLLIKEKDLKVKEAQIEATLNSQESERKRFASDLHDGFGQLISALRLNMNNFNQENEDDRKLKAFEHSEKILDDMHSEIRAIAFNLMPVTLIQEGVLSAVKEFSARINKSEQLKIEVTSFELNTRFKEVFEVAIYRIIQEWVNNVLKYAEASKITIQLDQYETELILIIEDNGKGFDKNKLFKSKGNGWRNIQTRTNLIKSQIEIDSAPARLGTTFIVTAPILAFINGEKLVNTTKSN</sequence>
<dbReference type="InterPro" id="IPR011990">
    <property type="entry name" value="TPR-like_helical_dom_sf"/>
</dbReference>
<dbReference type="Pfam" id="PF12862">
    <property type="entry name" value="ANAPC5"/>
    <property type="match status" value="1"/>
</dbReference>
<name>A0A1X7LF89_9BACT</name>
<evidence type="ECO:0000313" key="9">
    <source>
        <dbReference type="Proteomes" id="UP000193804"/>
    </source>
</evidence>
<dbReference type="InterPro" id="IPR011712">
    <property type="entry name" value="Sig_transdc_His_kin_sub3_dim/P"/>
</dbReference>
<accession>A0A1X7LF89</accession>
<dbReference type="InterPro" id="IPR026000">
    <property type="entry name" value="Apc5_dom"/>
</dbReference>
<dbReference type="Gene3D" id="1.25.40.10">
    <property type="entry name" value="Tetratricopeptide repeat domain"/>
    <property type="match status" value="1"/>
</dbReference>
<dbReference type="InterPro" id="IPR019734">
    <property type="entry name" value="TPR_rpt"/>
</dbReference>
<dbReference type="GO" id="GO:0016020">
    <property type="term" value="C:membrane"/>
    <property type="evidence" value="ECO:0007669"/>
    <property type="project" value="InterPro"/>
</dbReference>
<evidence type="ECO:0000256" key="2">
    <source>
        <dbReference type="ARBA" id="ARBA00022777"/>
    </source>
</evidence>
<keyword evidence="6" id="KW-0732">Signal</keyword>
<dbReference type="InterPro" id="IPR050482">
    <property type="entry name" value="Sensor_HK_TwoCompSys"/>
</dbReference>
<feature type="domain" description="Histidine kinase/HSP90-like ATPase" evidence="7">
    <location>
        <begin position="509"/>
        <end position="604"/>
    </location>
</feature>
<keyword evidence="3" id="KW-0902">Two-component regulatory system</keyword>
<keyword evidence="5" id="KW-0472">Membrane</keyword>
<keyword evidence="9" id="KW-1185">Reference proteome</keyword>
<dbReference type="Gene3D" id="3.30.565.10">
    <property type="entry name" value="Histidine kinase-like ATPase, C-terminal domain"/>
    <property type="match status" value="1"/>
</dbReference>
<dbReference type="STRING" id="1028.SAMN05661096_03951"/>
<dbReference type="Gene3D" id="1.20.5.1930">
    <property type="match status" value="1"/>
</dbReference>
<dbReference type="PROSITE" id="PS50005">
    <property type="entry name" value="TPR"/>
    <property type="match status" value="1"/>
</dbReference>
<dbReference type="OrthoDB" id="9760839at2"/>
<keyword evidence="1" id="KW-0808">Transferase</keyword>
<dbReference type="RefSeq" id="WP_085519070.1">
    <property type="nucleotide sequence ID" value="NZ_FXAW01000011.1"/>
</dbReference>
<protein>
    <submittedName>
        <fullName evidence="8">Anaphase-promoting complex subunit 5</fullName>
    </submittedName>
</protein>
<dbReference type="Pfam" id="PF07730">
    <property type="entry name" value="HisKA_3"/>
    <property type="match status" value="1"/>
</dbReference>
<keyword evidence="2" id="KW-0418">Kinase</keyword>
<evidence type="ECO:0000256" key="3">
    <source>
        <dbReference type="ARBA" id="ARBA00023012"/>
    </source>
</evidence>
<dbReference type="InterPro" id="IPR003594">
    <property type="entry name" value="HATPase_dom"/>
</dbReference>
<dbReference type="SMART" id="SM00387">
    <property type="entry name" value="HATPase_c"/>
    <property type="match status" value="1"/>
</dbReference>
<evidence type="ECO:0000256" key="1">
    <source>
        <dbReference type="ARBA" id="ARBA00022679"/>
    </source>
</evidence>
<feature type="transmembrane region" description="Helical" evidence="5">
    <location>
        <begin position="352"/>
        <end position="372"/>
    </location>
</feature>
<dbReference type="SMART" id="SM00028">
    <property type="entry name" value="TPR"/>
    <property type="match status" value="4"/>
</dbReference>
<gene>
    <name evidence="8" type="ORF">SAMN05661096_03951</name>
</gene>